<dbReference type="AlphaFoldDB" id="A0A9J6BGD8"/>
<proteinExistence type="predicted"/>
<reference evidence="1" key="1">
    <citation type="submission" date="2021-03" db="EMBL/GenBank/DDBJ databases">
        <title>Chromosome level genome of the anhydrobiotic midge Polypedilum vanderplanki.</title>
        <authorList>
            <person name="Yoshida Y."/>
            <person name="Kikawada T."/>
            <person name="Gusev O."/>
        </authorList>
    </citation>
    <scope>NUCLEOTIDE SEQUENCE</scope>
    <source>
        <strain evidence="1">NIAS01</strain>
        <tissue evidence="1">Whole body or cell culture</tissue>
    </source>
</reference>
<gene>
    <name evidence="1" type="ORF">PVAND_016767</name>
</gene>
<comment type="caution">
    <text evidence="1">The sequence shown here is derived from an EMBL/GenBank/DDBJ whole genome shotgun (WGS) entry which is preliminary data.</text>
</comment>
<organism evidence="1 2">
    <name type="scientific">Polypedilum vanderplanki</name>
    <name type="common">Sleeping chironomid midge</name>
    <dbReference type="NCBI Taxonomy" id="319348"/>
    <lineage>
        <taxon>Eukaryota</taxon>
        <taxon>Metazoa</taxon>
        <taxon>Ecdysozoa</taxon>
        <taxon>Arthropoda</taxon>
        <taxon>Hexapoda</taxon>
        <taxon>Insecta</taxon>
        <taxon>Pterygota</taxon>
        <taxon>Neoptera</taxon>
        <taxon>Endopterygota</taxon>
        <taxon>Diptera</taxon>
        <taxon>Nematocera</taxon>
        <taxon>Chironomoidea</taxon>
        <taxon>Chironomidae</taxon>
        <taxon>Chironominae</taxon>
        <taxon>Polypedilum</taxon>
        <taxon>Polypedilum</taxon>
    </lineage>
</organism>
<protein>
    <submittedName>
        <fullName evidence="1">Uncharacterized protein</fullName>
    </submittedName>
</protein>
<evidence type="ECO:0000313" key="2">
    <source>
        <dbReference type="Proteomes" id="UP001107558"/>
    </source>
</evidence>
<keyword evidence="2" id="KW-1185">Reference proteome</keyword>
<dbReference type="Proteomes" id="UP001107558">
    <property type="component" value="Chromosome 4"/>
</dbReference>
<accession>A0A9J6BGD8</accession>
<dbReference type="OrthoDB" id="7799462at2759"/>
<sequence>MTMNHQLPHHSQKSIATTSTISIPTTNETYEEFSHRLINEYSIYSLECTWKCNKNQKYTKSQCSLPRFSKILTANEDKSAEITFILRTFNLWHDEDFWKKINLEDIMRFYARNEKFREAKLKNLFSLLMHDWCDANFQKQCNYHLKLKFSAFAKVSPINLFQKFYDIINDETFQPYHHVCLIIIYYYLYEIEKTEGEWSDEFRINRLGSIDDVLNFRLKNFDYQIEVLKILVVHWNVDFWRVNYHPSSSLEKKSMYEHYKSAILNLFQFKLNYNYTTSIYPTTVYTWPSNFKLDCDRFFFRLAFSLKEMLPKKFESDFERYVKFFQDGFGEYWKIAIKPDVHLLLRIADGLELYKTVEFMFKQCPFIALNWNILTSFEEIGEFYEIMNEPMKRMERLKMNSIYREFKKIDQSLNQNLKSIQNDSEIFQSAENLSPSPSRDFKYFEEQKFLPRNHSFDGYETADSTEIDIEMKSFDAVSKSEIKIRENLNIASKKKTIVLKRILKNTKSDRRVLFSRRSACELSLFEELLLTSRGSSFVNYVWNEFKLWEIPDILIMVNPLGKTLIQYAIESRDDLNLMTFLLPQVMHRDEFRRQKHYMKVLNNLYHSVTNKILLEFYLEVSMDDRSSEYDQEDYQVILCKHIVHLLEEYGTISKVQKDPLIDRLILLAEDENFYDKIVRPNSEFKIHSKIERKKEKFHIDDLLGRMIVYWKPSSDEKIKGNFYPHYKKRLIKVSQFFELIFNIIEHRSKSFKNNFRSKIHKLEQCYERRYNDICNSEYHTSSFTFVMLLAAIHTNQRNVIDFIFAQDIFETIKFDFPSNMR</sequence>
<evidence type="ECO:0000313" key="1">
    <source>
        <dbReference type="EMBL" id="KAG5668845.1"/>
    </source>
</evidence>
<name>A0A9J6BGD8_POLVA</name>
<dbReference type="EMBL" id="JADBJN010000004">
    <property type="protein sequence ID" value="KAG5668845.1"/>
    <property type="molecule type" value="Genomic_DNA"/>
</dbReference>